<evidence type="ECO:0000313" key="2">
    <source>
        <dbReference type="WBParaSite" id="PEQ_0000822101-mRNA-1"/>
    </source>
</evidence>
<sequence length="166" mass="19041">MKEEYRVARISNPPLLASLIAYAKRPLRFAEIMYKYWRNGGIASISASYPHILRIMGVSYSTIPYNDPKIHRLENIGSLGIGSARGMASTIATFFQAICRMSLLQHHLINDTLQQLIAVPVEYEDDLVLMQSLFRGYGFFYRQHPVRENVSPFIYLKKKNNLNVIS</sequence>
<reference evidence="2" key="1">
    <citation type="submission" date="2022-11" db="UniProtKB">
        <authorList>
            <consortium name="WormBaseParasite"/>
        </authorList>
    </citation>
    <scope>IDENTIFICATION</scope>
</reference>
<keyword evidence="1" id="KW-1185">Reference proteome</keyword>
<proteinExistence type="predicted"/>
<name>A0A914RPJ9_PAREQ</name>
<dbReference type="WBParaSite" id="PEQ_0000822101-mRNA-1">
    <property type="protein sequence ID" value="PEQ_0000822101-mRNA-1"/>
    <property type="gene ID" value="PEQ_0000822101"/>
</dbReference>
<protein>
    <submittedName>
        <fullName evidence="2">Uncharacterized protein</fullName>
    </submittedName>
</protein>
<evidence type="ECO:0000313" key="1">
    <source>
        <dbReference type="Proteomes" id="UP000887564"/>
    </source>
</evidence>
<dbReference type="AlphaFoldDB" id="A0A914RPJ9"/>
<dbReference type="Proteomes" id="UP000887564">
    <property type="component" value="Unplaced"/>
</dbReference>
<accession>A0A914RPJ9</accession>
<organism evidence="1 2">
    <name type="scientific">Parascaris equorum</name>
    <name type="common">Equine roundworm</name>
    <dbReference type="NCBI Taxonomy" id="6256"/>
    <lineage>
        <taxon>Eukaryota</taxon>
        <taxon>Metazoa</taxon>
        <taxon>Ecdysozoa</taxon>
        <taxon>Nematoda</taxon>
        <taxon>Chromadorea</taxon>
        <taxon>Rhabditida</taxon>
        <taxon>Spirurina</taxon>
        <taxon>Ascaridomorpha</taxon>
        <taxon>Ascaridoidea</taxon>
        <taxon>Ascarididae</taxon>
        <taxon>Parascaris</taxon>
    </lineage>
</organism>